<gene>
    <name evidence="2" type="ORF">DCHRY22_LOCUS10509</name>
</gene>
<sequence length="192" mass="21830">MARLFLTFVTLFIFNITNVKSNLNKSLLNVLECKLENKLSEYATGVGKWLENINDGHFNNSELGRLIGYKDMKKKFYEVQNEGRGVKKLSMALLPVVFQVGATSTWLTLTGLMAVKSVVIGIVLLVFKIAVSSAKVASFFTAWKSKHHHHEHPWTQNYEHHDTFGAYSSIHPNVYDVKEYKTIPSYSESDLE</sequence>
<dbReference type="AlphaFoldDB" id="A0A8J2QXR9"/>
<keyword evidence="1" id="KW-0732">Signal</keyword>
<dbReference type="OrthoDB" id="6925060at2759"/>
<evidence type="ECO:0000313" key="3">
    <source>
        <dbReference type="Proteomes" id="UP000789524"/>
    </source>
</evidence>
<keyword evidence="3" id="KW-1185">Reference proteome</keyword>
<dbReference type="EMBL" id="CAKASE010000070">
    <property type="protein sequence ID" value="CAG9573568.1"/>
    <property type="molecule type" value="Genomic_DNA"/>
</dbReference>
<feature type="chain" id="PRO_5035215964" evidence="1">
    <location>
        <begin position="22"/>
        <end position="192"/>
    </location>
</feature>
<dbReference type="Proteomes" id="UP000789524">
    <property type="component" value="Unassembled WGS sequence"/>
</dbReference>
<protein>
    <submittedName>
        <fullName evidence="2">(African queen) hypothetical protein</fullName>
    </submittedName>
</protein>
<name>A0A8J2QXR9_9NEOP</name>
<organism evidence="2 3">
    <name type="scientific">Danaus chrysippus</name>
    <name type="common">African queen</name>
    <dbReference type="NCBI Taxonomy" id="151541"/>
    <lineage>
        <taxon>Eukaryota</taxon>
        <taxon>Metazoa</taxon>
        <taxon>Ecdysozoa</taxon>
        <taxon>Arthropoda</taxon>
        <taxon>Hexapoda</taxon>
        <taxon>Insecta</taxon>
        <taxon>Pterygota</taxon>
        <taxon>Neoptera</taxon>
        <taxon>Endopterygota</taxon>
        <taxon>Lepidoptera</taxon>
        <taxon>Glossata</taxon>
        <taxon>Ditrysia</taxon>
        <taxon>Papilionoidea</taxon>
        <taxon>Nymphalidae</taxon>
        <taxon>Danainae</taxon>
        <taxon>Danaini</taxon>
        <taxon>Danaina</taxon>
        <taxon>Danaus</taxon>
        <taxon>Anosia</taxon>
    </lineage>
</organism>
<comment type="caution">
    <text evidence="2">The sequence shown here is derived from an EMBL/GenBank/DDBJ whole genome shotgun (WGS) entry which is preliminary data.</text>
</comment>
<feature type="signal peptide" evidence="1">
    <location>
        <begin position="1"/>
        <end position="21"/>
    </location>
</feature>
<accession>A0A8J2QXR9</accession>
<reference evidence="2" key="1">
    <citation type="submission" date="2021-09" db="EMBL/GenBank/DDBJ databases">
        <authorList>
            <person name="Martin H S."/>
        </authorList>
    </citation>
    <scope>NUCLEOTIDE SEQUENCE</scope>
</reference>
<proteinExistence type="predicted"/>
<evidence type="ECO:0000313" key="2">
    <source>
        <dbReference type="EMBL" id="CAG9573568.1"/>
    </source>
</evidence>
<evidence type="ECO:0000256" key="1">
    <source>
        <dbReference type="SAM" id="SignalP"/>
    </source>
</evidence>